<keyword evidence="4 6" id="KW-1133">Transmembrane helix</keyword>
<dbReference type="GO" id="GO:0005886">
    <property type="term" value="C:plasma membrane"/>
    <property type="evidence" value="ECO:0007669"/>
    <property type="project" value="UniProtKB-SubCell"/>
</dbReference>
<evidence type="ECO:0000256" key="1">
    <source>
        <dbReference type="ARBA" id="ARBA00004651"/>
    </source>
</evidence>
<feature type="transmembrane region" description="Helical" evidence="6">
    <location>
        <begin position="44"/>
        <end position="62"/>
    </location>
</feature>
<organism evidence="7 8">
    <name type="scientific">Yoonia maricola</name>
    <dbReference type="NCBI Taxonomy" id="420999"/>
    <lineage>
        <taxon>Bacteria</taxon>
        <taxon>Pseudomonadati</taxon>
        <taxon>Pseudomonadota</taxon>
        <taxon>Alphaproteobacteria</taxon>
        <taxon>Rhodobacterales</taxon>
        <taxon>Paracoccaceae</taxon>
        <taxon>Yoonia</taxon>
    </lineage>
</organism>
<evidence type="ECO:0000313" key="7">
    <source>
        <dbReference type="EMBL" id="PJI91311.1"/>
    </source>
</evidence>
<dbReference type="EMBL" id="PGTY01000001">
    <property type="protein sequence ID" value="PJI91311.1"/>
    <property type="molecule type" value="Genomic_DNA"/>
</dbReference>
<comment type="caution">
    <text evidence="7">The sequence shown here is derived from an EMBL/GenBank/DDBJ whole genome shotgun (WGS) entry which is preliminary data.</text>
</comment>
<dbReference type="OrthoDB" id="9812084at2"/>
<name>A0A2M8WK65_9RHOB</name>
<evidence type="ECO:0000256" key="2">
    <source>
        <dbReference type="ARBA" id="ARBA00022475"/>
    </source>
</evidence>
<feature type="transmembrane region" description="Helical" evidence="6">
    <location>
        <begin position="139"/>
        <end position="166"/>
    </location>
</feature>
<reference evidence="7 8" key="1">
    <citation type="submission" date="2017-11" db="EMBL/GenBank/DDBJ databases">
        <title>Genomic Encyclopedia of Archaeal and Bacterial Type Strains, Phase II (KMG-II): From Individual Species to Whole Genera.</title>
        <authorList>
            <person name="Goeker M."/>
        </authorList>
    </citation>
    <scope>NUCLEOTIDE SEQUENCE [LARGE SCALE GENOMIC DNA]</scope>
    <source>
        <strain evidence="7 8">DSM 29128</strain>
    </source>
</reference>
<dbReference type="AlphaFoldDB" id="A0A2M8WK65"/>
<accession>A0A2M8WK65</accession>
<gene>
    <name evidence="7" type="ORF">BC777_0137</name>
</gene>
<evidence type="ECO:0000256" key="3">
    <source>
        <dbReference type="ARBA" id="ARBA00022692"/>
    </source>
</evidence>
<dbReference type="PANTHER" id="PTHR30086">
    <property type="entry name" value="ARGININE EXPORTER PROTEIN ARGO"/>
    <property type="match status" value="1"/>
</dbReference>
<keyword evidence="2" id="KW-1003">Cell membrane</keyword>
<keyword evidence="5 6" id="KW-0472">Membrane</keyword>
<evidence type="ECO:0000256" key="5">
    <source>
        <dbReference type="ARBA" id="ARBA00023136"/>
    </source>
</evidence>
<comment type="subcellular location">
    <subcellularLocation>
        <location evidence="1">Cell membrane</location>
        <topology evidence="1">Multi-pass membrane protein</topology>
    </subcellularLocation>
</comment>
<evidence type="ECO:0000256" key="6">
    <source>
        <dbReference type="SAM" id="Phobius"/>
    </source>
</evidence>
<sequence>MTYEILIALVGFAFASSITPGPNNLMLMASGANYGLRRTVPHMLGISMGHAFMVVMVGIVLLQVFETYPILNILLKVLSATYMLWLAWKIANAVAPEASEVTGKPFTFIQAAAFQWVNPKAWFMAITAISAYAPQDNGVLIGAVMVALVFSAVNLPSVTVWAWIGVQVRRWLGTAKRLRVFNVSMAVLLVVSLYPMLMT</sequence>
<dbReference type="GO" id="GO:0015171">
    <property type="term" value="F:amino acid transmembrane transporter activity"/>
    <property type="evidence" value="ECO:0007669"/>
    <property type="project" value="TreeGrafter"/>
</dbReference>
<dbReference type="GO" id="GO:0033228">
    <property type="term" value="P:cysteine export across plasma membrane"/>
    <property type="evidence" value="ECO:0007669"/>
    <property type="project" value="TreeGrafter"/>
</dbReference>
<dbReference type="RefSeq" id="WP_100366250.1">
    <property type="nucleotide sequence ID" value="NZ_PGTY01000001.1"/>
</dbReference>
<feature type="transmembrane region" description="Helical" evidence="6">
    <location>
        <begin position="178"/>
        <end position="197"/>
    </location>
</feature>
<protein>
    <submittedName>
        <fullName evidence="7">Threonine/homoserine/homoserine lactone efflux protein</fullName>
    </submittedName>
</protein>
<dbReference type="Pfam" id="PF01810">
    <property type="entry name" value="LysE"/>
    <property type="match status" value="1"/>
</dbReference>
<evidence type="ECO:0000256" key="4">
    <source>
        <dbReference type="ARBA" id="ARBA00022989"/>
    </source>
</evidence>
<dbReference type="InterPro" id="IPR001123">
    <property type="entry name" value="LeuE-type"/>
</dbReference>
<dbReference type="Proteomes" id="UP000228531">
    <property type="component" value="Unassembled WGS sequence"/>
</dbReference>
<keyword evidence="3 6" id="KW-0812">Transmembrane</keyword>
<dbReference type="PANTHER" id="PTHR30086:SF20">
    <property type="entry name" value="ARGININE EXPORTER PROTEIN ARGO-RELATED"/>
    <property type="match status" value="1"/>
</dbReference>
<proteinExistence type="predicted"/>
<keyword evidence="8" id="KW-1185">Reference proteome</keyword>
<evidence type="ECO:0000313" key="8">
    <source>
        <dbReference type="Proteomes" id="UP000228531"/>
    </source>
</evidence>